<keyword evidence="6" id="KW-1185">Reference proteome</keyword>
<evidence type="ECO:0000256" key="3">
    <source>
        <dbReference type="ARBA" id="ARBA00022801"/>
    </source>
</evidence>
<dbReference type="Proteomes" id="UP001059041">
    <property type="component" value="Linkage Group LG16"/>
</dbReference>
<dbReference type="GO" id="GO:0006508">
    <property type="term" value="P:proteolysis"/>
    <property type="evidence" value="ECO:0007669"/>
    <property type="project" value="UniProtKB-KW"/>
</dbReference>
<evidence type="ECO:0000256" key="1">
    <source>
        <dbReference type="ARBA" id="ARBA00005234"/>
    </source>
</evidence>
<reference evidence="5" key="1">
    <citation type="submission" date="2021-02" db="EMBL/GenBank/DDBJ databases">
        <title>Comparative genomics reveals that relaxation of natural selection precedes convergent phenotypic evolution of cavefish.</title>
        <authorList>
            <person name="Peng Z."/>
        </authorList>
    </citation>
    <scope>NUCLEOTIDE SEQUENCE</scope>
    <source>
        <tissue evidence="5">Muscle</tissue>
    </source>
</reference>
<organism evidence="5 6">
    <name type="scientific">Triplophysa rosa</name>
    <name type="common">Cave loach</name>
    <dbReference type="NCBI Taxonomy" id="992332"/>
    <lineage>
        <taxon>Eukaryota</taxon>
        <taxon>Metazoa</taxon>
        <taxon>Chordata</taxon>
        <taxon>Craniata</taxon>
        <taxon>Vertebrata</taxon>
        <taxon>Euteleostomi</taxon>
        <taxon>Actinopterygii</taxon>
        <taxon>Neopterygii</taxon>
        <taxon>Teleostei</taxon>
        <taxon>Ostariophysi</taxon>
        <taxon>Cypriniformes</taxon>
        <taxon>Nemacheilidae</taxon>
        <taxon>Triplophysa</taxon>
    </lineage>
</organism>
<dbReference type="Pfam" id="PF02902">
    <property type="entry name" value="Peptidase_C48"/>
    <property type="match status" value="1"/>
</dbReference>
<feature type="domain" description="Ubiquitin-like protease family profile" evidence="4">
    <location>
        <begin position="192"/>
        <end position="242"/>
    </location>
</feature>
<dbReference type="Gene3D" id="1.10.418.20">
    <property type="match status" value="1"/>
</dbReference>
<protein>
    <recommendedName>
        <fullName evidence="4">Ubiquitin-like protease family profile domain-containing protein</fullName>
    </recommendedName>
</protein>
<comment type="caution">
    <text evidence="5">The sequence shown here is derived from an EMBL/GenBank/DDBJ whole genome shotgun (WGS) entry which is preliminary data.</text>
</comment>
<keyword evidence="2" id="KW-0645">Protease</keyword>
<feature type="non-terminal residue" evidence="5">
    <location>
        <position position="390"/>
    </location>
</feature>
<dbReference type="EMBL" id="JAFHDT010000016">
    <property type="protein sequence ID" value="KAI7798402.1"/>
    <property type="molecule type" value="Genomic_DNA"/>
</dbReference>
<accession>A0A9W7TJE8</accession>
<evidence type="ECO:0000259" key="4">
    <source>
        <dbReference type="Pfam" id="PF02902"/>
    </source>
</evidence>
<comment type="similarity">
    <text evidence="1">Belongs to the peptidase C48 family.</text>
</comment>
<sequence>ILIFKVRKNIEKAQGKQKKAFEAKKRKGVRQCSVKAGDEVLIGEPKKKVKKGNCLQDLHQGPYTLTSLTGKGVAGVAMSGKIQKVNVSQLRPYFRPQDHSHESEGSQNDAEDIRLVDHQYANKGPLWSKRLGPQQKQLLTYVLDRARPAKEIVVLDGPVCLQREDFWSLGLDEEVESNIGNACFRLVKEAARRHPFPVQSDGQSCGIFMLMYALCICTGAQFHFLDTDIPSIRKWWCLQILEKFSIARHGQHFGQRFAFWTEEAEQLMAGTLPPIYRIPRPQIVKEEQVEVEELPLTLKHMYQAEYIVRNSPGLFTGQVQEPSYMLMDHDDQMNASRVLMESTEWDAKEPFTFIFENIQDMEIFMIICRDTLNLRVNAGRGVHSLPYTVC</sequence>
<dbReference type="GO" id="GO:0008234">
    <property type="term" value="F:cysteine-type peptidase activity"/>
    <property type="evidence" value="ECO:0007669"/>
    <property type="project" value="InterPro"/>
</dbReference>
<proteinExistence type="inferred from homology"/>
<dbReference type="InterPro" id="IPR038765">
    <property type="entry name" value="Papain-like_cys_pep_sf"/>
</dbReference>
<evidence type="ECO:0000313" key="6">
    <source>
        <dbReference type="Proteomes" id="UP001059041"/>
    </source>
</evidence>
<dbReference type="SUPFAM" id="SSF54001">
    <property type="entry name" value="Cysteine proteinases"/>
    <property type="match status" value="1"/>
</dbReference>
<dbReference type="AlphaFoldDB" id="A0A9W7TJE8"/>
<keyword evidence="3" id="KW-0378">Hydrolase</keyword>
<dbReference type="InterPro" id="IPR003653">
    <property type="entry name" value="Peptidase_C48_C"/>
</dbReference>
<evidence type="ECO:0000256" key="2">
    <source>
        <dbReference type="ARBA" id="ARBA00022670"/>
    </source>
</evidence>
<evidence type="ECO:0000313" key="5">
    <source>
        <dbReference type="EMBL" id="KAI7798402.1"/>
    </source>
</evidence>
<name>A0A9W7TJE8_TRIRA</name>
<gene>
    <name evidence="5" type="ORF">IRJ41_000379</name>
</gene>